<evidence type="ECO:0000256" key="1">
    <source>
        <dbReference type="ARBA" id="ARBA00001974"/>
    </source>
</evidence>
<keyword evidence="2" id="KW-0285">Flavoprotein</keyword>
<dbReference type="PRINTS" id="PR00411">
    <property type="entry name" value="PNDRDTASEI"/>
</dbReference>
<dbReference type="SUPFAM" id="SSF56425">
    <property type="entry name" value="Succinate dehydrogenase/fumarate reductase flavoprotein, catalytic domain"/>
    <property type="match status" value="1"/>
</dbReference>
<dbReference type="InterPro" id="IPR027477">
    <property type="entry name" value="Succ_DH/fumarate_Rdtase_cat_sf"/>
</dbReference>
<evidence type="ECO:0000313" key="6">
    <source>
        <dbReference type="EMBL" id="MDN0075159.1"/>
    </source>
</evidence>
<dbReference type="InterPro" id="IPR036188">
    <property type="entry name" value="FAD/NAD-bd_sf"/>
</dbReference>
<accession>A0ABT7XNL9</accession>
<proteinExistence type="predicted"/>
<feature type="domain" description="FAD-dependent oxidoreductase 2 FAD-binding" evidence="5">
    <location>
        <begin position="8"/>
        <end position="548"/>
    </location>
</feature>
<protein>
    <submittedName>
        <fullName evidence="6">FAD-dependent oxidoreductase</fullName>
    </submittedName>
</protein>
<organism evidence="6 7">
    <name type="scientific">Crenobacter oryzisoli</name>
    <dbReference type="NCBI Taxonomy" id="3056844"/>
    <lineage>
        <taxon>Bacteria</taxon>
        <taxon>Pseudomonadati</taxon>
        <taxon>Pseudomonadota</taxon>
        <taxon>Betaproteobacteria</taxon>
        <taxon>Neisseriales</taxon>
        <taxon>Neisseriaceae</taxon>
        <taxon>Crenobacter</taxon>
    </lineage>
</organism>
<dbReference type="Proteomes" id="UP001168540">
    <property type="component" value="Unassembled WGS sequence"/>
</dbReference>
<comment type="cofactor">
    <cofactor evidence="1">
        <name>FAD</name>
        <dbReference type="ChEBI" id="CHEBI:57692"/>
    </cofactor>
</comment>
<evidence type="ECO:0000256" key="3">
    <source>
        <dbReference type="ARBA" id="ARBA00022827"/>
    </source>
</evidence>
<gene>
    <name evidence="6" type="ORF">QU481_09690</name>
</gene>
<dbReference type="SUPFAM" id="SSF51905">
    <property type="entry name" value="FAD/NAD(P)-binding domain"/>
    <property type="match status" value="1"/>
</dbReference>
<dbReference type="Gene3D" id="3.50.50.60">
    <property type="entry name" value="FAD/NAD(P)-binding domain"/>
    <property type="match status" value="2"/>
</dbReference>
<comment type="caution">
    <text evidence="6">The sequence shown here is derived from an EMBL/GenBank/DDBJ whole genome shotgun (WGS) entry which is preliminary data.</text>
</comment>
<dbReference type="EMBL" id="JAUEDK010000014">
    <property type="protein sequence ID" value="MDN0075159.1"/>
    <property type="molecule type" value="Genomic_DNA"/>
</dbReference>
<name>A0ABT7XNL9_9NEIS</name>
<dbReference type="NCBIfam" id="NF004789">
    <property type="entry name" value="PRK06134.1"/>
    <property type="match status" value="1"/>
</dbReference>
<dbReference type="InterPro" id="IPR050315">
    <property type="entry name" value="FAD-oxidoreductase_2"/>
</dbReference>
<dbReference type="PANTHER" id="PTHR43400:SF10">
    <property type="entry name" value="3-OXOSTEROID 1-DEHYDROGENASE"/>
    <property type="match status" value="1"/>
</dbReference>
<keyword evidence="7" id="KW-1185">Reference proteome</keyword>
<evidence type="ECO:0000256" key="2">
    <source>
        <dbReference type="ARBA" id="ARBA00022630"/>
    </source>
</evidence>
<keyword evidence="3" id="KW-0274">FAD</keyword>
<sequence length="568" mass="59834">MKREIVCDVLVVGSGAAGLSAAVTARHAGLDVMVAEKAPVLGGTTAWSGGWLWIPGNAPARRAGVEDSVEAARAYLRDELADAYDATLVDAYLEHGPRMVDFFEAHTAVRFVPGVATPDFHPDSAGSTVGRPVCAAPIDGRELGRLIDLLRPPLREITLGGMPIAAGADLKHFMNARRSLASAWHVAKRLTRHGFDTLVHGRSMHLVNGNALAARLIKSADTLGVALRVASPARELIRNASGRITGAVLMTPQGAQTVRVRRGVVLACGGFPHDVERRRELFPLAPTGAEHWSAAPQENSGDGLRLAEAVGARVKADIPSPAAWIPVSRVPRPDGSHGVFPHLIDRAKPGVIAVLKNGRRFANESNSYHDVGRAWLAASAAAGLKTVEAFLLCDHRAIRRYGLGFAKPFPIPLGPYLKSGYLVSAPSIAALAERLGIEAAVLCATIERYNHDARRGEDPEFGRGKSAFNRVSGDATVAPNPCVAPVEHGPFYAVRLLPGSLGTFAGLPTDASARVLGEGRRPIPGLYAVGNDMHSVMGGHYPSGGITLGPAMTFGYLAGLHLAGTPPG</sequence>
<dbReference type="RefSeq" id="WP_289829757.1">
    <property type="nucleotide sequence ID" value="NZ_JAUEDK010000014.1"/>
</dbReference>
<evidence type="ECO:0000313" key="7">
    <source>
        <dbReference type="Proteomes" id="UP001168540"/>
    </source>
</evidence>
<keyword evidence="4" id="KW-0560">Oxidoreductase</keyword>
<evidence type="ECO:0000259" key="5">
    <source>
        <dbReference type="Pfam" id="PF00890"/>
    </source>
</evidence>
<evidence type="ECO:0000256" key="4">
    <source>
        <dbReference type="ARBA" id="ARBA00023002"/>
    </source>
</evidence>
<dbReference type="Pfam" id="PF00890">
    <property type="entry name" value="FAD_binding_2"/>
    <property type="match status" value="1"/>
</dbReference>
<reference evidence="6" key="1">
    <citation type="submission" date="2023-06" db="EMBL/GenBank/DDBJ databases">
        <authorList>
            <person name="Zhang S."/>
        </authorList>
    </citation>
    <scope>NUCLEOTIDE SEQUENCE</scope>
    <source>
        <strain evidence="6">SG2303</strain>
    </source>
</reference>
<dbReference type="PANTHER" id="PTHR43400">
    <property type="entry name" value="FUMARATE REDUCTASE"/>
    <property type="match status" value="1"/>
</dbReference>
<dbReference type="InterPro" id="IPR003953">
    <property type="entry name" value="FAD-dep_OxRdtase_2_FAD-bd"/>
</dbReference>